<comment type="caution">
    <text evidence="5">The sequence shown here is derived from an EMBL/GenBank/DDBJ whole genome shotgun (WGS) entry which is preliminary data.</text>
</comment>
<sequence>MSIVVVKRDGSREEFAPEKIVVSCLKAGATLEAARRIAKIVEGDLLRRKVQEITTKELMREVLSLLKEENEEWYRNWIIFDRAVKRRATERELAGQ</sequence>
<evidence type="ECO:0000313" key="5">
    <source>
        <dbReference type="EMBL" id="HGI43268.1"/>
    </source>
</evidence>
<evidence type="ECO:0000259" key="4">
    <source>
        <dbReference type="PROSITE" id="PS51161"/>
    </source>
</evidence>
<proteinExistence type="predicted"/>
<dbReference type="GO" id="GO:0045892">
    <property type="term" value="P:negative regulation of DNA-templated transcription"/>
    <property type="evidence" value="ECO:0007669"/>
    <property type="project" value="InterPro"/>
</dbReference>
<dbReference type="GO" id="GO:0005524">
    <property type="term" value="F:ATP binding"/>
    <property type="evidence" value="ECO:0007669"/>
    <property type="project" value="UniProtKB-UniRule"/>
</dbReference>
<evidence type="ECO:0000256" key="1">
    <source>
        <dbReference type="ARBA" id="ARBA00022741"/>
    </source>
</evidence>
<dbReference type="AlphaFoldDB" id="A0A7C4FDD3"/>
<dbReference type="PANTHER" id="PTHR30455">
    <property type="entry name" value="TRANSCRIPTIONAL REPRESSOR NRDR"/>
    <property type="match status" value="1"/>
</dbReference>
<organism evidence="5">
    <name type="scientific">Thermofilum pendens</name>
    <dbReference type="NCBI Taxonomy" id="2269"/>
    <lineage>
        <taxon>Archaea</taxon>
        <taxon>Thermoproteota</taxon>
        <taxon>Thermoprotei</taxon>
        <taxon>Thermofilales</taxon>
        <taxon>Thermofilaceae</taxon>
        <taxon>Thermofilum</taxon>
    </lineage>
</organism>
<reference evidence="5" key="1">
    <citation type="journal article" date="2020" name="mSystems">
        <title>Genome- and Community-Level Interaction Insights into Carbon Utilization and Element Cycling Functions of Hydrothermarchaeota in Hydrothermal Sediment.</title>
        <authorList>
            <person name="Zhou Z."/>
            <person name="Liu Y."/>
            <person name="Xu W."/>
            <person name="Pan J."/>
            <person name="Luo Z.H."/>
            <person name="Li M."/>
        </authorList>
    </citation>
    <scope>NUCLEOTIDE SEQUENCE [LARGE SCALE GENOMIC DNA]</scope>
    <source>
        <strain evidence="5">SpSt-735</strain>
    </source>
</reference>
<protein>
    <submittedName>
        <fullName evidence="5">ATPase</fullName>
    </submittedName>
</protein>
<gene>
    <name evidence="5" type="ORF">ENV17_02625</name>
</gene>
<dbReference type="InterPro" id="IPR003796">
    <property type="entry name" value="RNR_NrdR-like"/>
</dbReference>
<evidence type="ECO:0000256" key="2">
    <source>
        <dbReference type="ARBA" id="ARBA00022840"/>
    </source>
</evidence>
<accession>A0A7C4FDD3</accession>
<dbReference type="Pfam" id="PF03477">
    <property type="entry name" value="ATP-cone"/>
    <property type="match status" value="1"/>
</dbReference>
<dbReference type="InterPro" id="IPR005144">
    <property type="entry name" value="ATP-cone_dom"/>
</dbReference>
<dbReference type="GO" id="GO:0008270">
    <property type="term" value="F:zinc ion binding"/>
    <property type="evidence" value="ECO:0007669"/>
    <property type="project" value="InterPro"/>
</dbReference>
<dbReference type="PROSITE" id="PS51161">
    <property type="entry name" value="ATP_CONE"/>
    <property type="match status" value="1"/>
</dbReference>
<name>A0A7C4FDD3_THEPE</name>
<keyword evidence="1 3" id="KW-0547">Nucleotide-binding</keyword>
<evidence type="ECO:0000256" key="3">
    <source>
        <dbReference type="PROSITE-ProRule" id="PRU00492"/>
    </source>
</evidence>
<dbReference type="PANTHER" id="PTHR30455:SF2">
    <property type="entry name" value="TRANSCRIPTIONAL REPRESSOR NRDR"/>
    <property type="match status" value="1"/>
</dbReference>
<keyword evidence="2 3" id="KW-0067">ATP-binding</keyword>
<feature type="domain" description="ATP-cone" evidence="4">
    <location>
        <begin position="3"/>
        <end position="89"/>
    </location>
</feature>
<dbReference type="EMBL" id="DTFI01000072">
    <property type="protein sequence ID" value="HGI43268.1"/>
    <property type="molecule type" value="Genomic_DNA"/>
</dbReference>